<dbReference type="GO" id="GO:0006355">
    <property type="term" value="P:regulation of DNA-templated transcription"/>
    <property type="evidence" value="ECO:0007669"/>
    <property type="project" value="TreeGrafter"/>
</dbReference>
<organism evidence="3 4">
    <name type="scientific">Purpureocillium lavendulum</name>
    <dbReference type="NCBI Taxonomy" id="1247861"/>
    <lineage>
        <taxon>Eukaryota</taxon>
        <taxon>Fungi</taxon>
        <taxon>Dikarya</taxon>
        <taxon>Ascomycota</taxon>
        <taxon>Pezizomycotina</taxon>
        <taxon>Sordariomycetes</taxon>
        <taxon>Hypocreomycetidae</taxon>
        <taxon>Hypocreales</taxon>
        <taxon>Ophiocordycipitaceae</taxon>
        <taxon>Purpureocillium</taxon>
    </lineage>
</organism>
<evidence type="ECO:0000313" key="3">
    <source>
        <dbReference type="EMBL" id="KAJ6440785.1"/>
    </source>
</evidence>
<evidence type="ECO:0000259" key="2">
    <source>
        <dbReference type="Pfam" id="PF10469"/>
    </source>
</evidence>
<dbReference type="AlphaFoldDB" id="A0AB34FNN8"/>
<dbReference type="GO" id="GO:0005634">
    <property type="term" value="C:nucleus"/>
    <property type="evidence" value="ECO:0007669"/>
    <property type="project" value="TreeGrafter"/>
</dbReference>
<dbReference type="EMBL" id="JAQHRD010000005">
    <property type="protein sequence ID" value="KAJ6440785.1"/>
    <property type="molecule type" value="Genomic_DNA"/>
</dbReference>
<dbReference type="Proteomes" id="UP001163105">
    <property type="component" value="Unassembled WGS sequence"/>
</dbReference>
<reference evidence="3" key="1">
    <citation type="submission" date="2023-01" db="EMBL/GenBank/DDBJ databases">
        <title>The growth and conidiation of Purpureocillium lavendulum are regulated by nitrogen source and histone H3K14 acetylation.</title>
        <authorList>
            <person name="Tang P."/>
            <person name="Han J."/>
            <person name="Zhang C."/>
            <person name="Tang P."/>
            <person name="Qi F."/>
            <person name="Zhang K."/>
            <person name="Liang L."/>
        </authorList>
    </citation>
    <scope>NUCLEOTIDE SEQUENCE</scope>
    <source>
        <strain evidence="3">YMF1.00683</strain>
    </source>
</reference>
<feature type="region of interest" description="Disordered" evidence="1">
    <location>
        <begin position="87"/>
        <end position="122"/>
    </location>
</feature>
<dbReference type="InterPro" id="IPR019510">
    <property type="entry name" value="AKAP7-like_phosphoesterase"/>
</dbReference>
<evidence type="ECO:0000256" key="1">
    <source>
        <dbReference type="SAM" id="MobiDB-lite"/>
    </source>
</evidence>
<name>A0AB34FNN8_9HYPO</name>
<dbReference type="Gene3D" id="3.90.1140.10">
    <property type="entry name" value="Cyclic phosphodiesterase"/>
    <property type="match status" value="1"/>
</dbReference>
<keyword evidence="4" id="KW-1185">Reference proteome</keyword>
<dbReference type="PANTHER" id="PTHR13360:SF1">
    <property type="entry name" value="ACTIVATING SIGNAL COINTEGRATOR 1 COMPLEX SUBUNIT 1"/>
    <property type="match status" value="1"/>
</dbReference>
<gene>
    <name evidence="3" type="primary">ASCC1</name>
    <name evidence="3" type="ORF">O9K51_06576</name>
</gene>
<feature type="compositionally biased region" description="Gly residues" evidence="1">
    <location>
        <begin position="109"/>
        <end position="122"/>
    </location>
</feature>
<comment type="caution">
    <text evidence="3">The sequence shown here is derived from an EMBL/GenBank/DDBJ whole genome shotgun (WGS) entry which is preliminary data.</text>
</comment>
<protein>
    <submittedName>
        <fullName evidence="3">Activating signal cointegrator 1 complex subunit 1 protein</fullName>
    </submittedName>
</protein>
<dbReference type="GO" id="GO:0006307">
    <property type="term" value="P:DNA alkylation repair"/>
    <property type="evidence" value="ECO:0007669"/>
    <property type="project" value="InterPro"/>
</dbReference>
<accession>A0AB34FNN8</accession>
<dbReference type="InterPro" id="IPR009210">
    <property type="entry name" value="ASCC1"/>
</dbReference>
<proteinExistence type="predicted"/>
<evidence type="ECO:0000313" key="4">
    <source>
        <dbReference type="Proteomes" id="UP001163105"/>
    </source>
</evidence>
<sequence>MPPRPAPTHFVCIPLASPQLARNWAAFRADVTSPTSFAWPEDSVRPLGTLHLTLGVMSLKPDGVDQAAEVLRSLRPRELLAELRAAKTTSPLSFPPGGEPTASPAAADGGEGSEGGEGGGGIAVTLRGLQAMQAPTKTSVLYAPPTDDEGLLYPFCERLRAPFREAGLMADEGRPMLLHATVVNTIHVKGGARGGRRSRERLLLDAREVLGRYDDFEWVQGLPLTRVAVCRMGAKPVEGTDDQAYEAEAEIEV</sequence>
<feature type="domain" description="A-kinase anchor protein 7-like phosphoesterase" evidence="2">
    <location>
        <begin position="7"/>
        <end position="252"/>
    </location>
</feature>
<dbReference type="Pfam" id="PF10469">
    <property type="entry name" value="AKAP7_NLS"/>
    <property type="match status" value="1"/>
</dbReference>
<dbReference type="PANTHER" id="PTHR13360">
    <property type="entry name" value="ACTIVATING SIGNAL COINTEGRATOR 1 COMPLEX SUBUNIT 1"/>
    <property type="match status" value="1"/>
</dbReference>